<dbReference type="AlphaFoldDB" id="M0HZ38"/>
<feature type="transmembrane region" description="Helical" evidence="1">
    <location>
        <begin position="139"/>
        <end position="157"/>
    </location>
</feature>
<gene>
    <name evidence="3" type="ORF">C441_15320</name>
</gene>
<feature type="transmembrane region" description="Helical" evidence="1">
    <location>
        <begin position="169"/>
        <end position="192"/>
    </location>
</feature>
<dbReference type="EMBL" id="AOLM01000025">
    <property type="protein sequence ID" value="ELZ89756.1"/>
    <property type="molecule type" value="Genomic_DNA"/>
</dbReference>
<proteinExistence type="predicted"/>
<dbReference type="RefSeq" id="WP_007275837.1">
    <property type="nucleotide sequence ID" value="NZ_AOLM01000025.1"/>
</dbReference>
<dbReference type="Proteomes" id="UP000011508">
    <property type="component" value="Unassembled WGS sequence"/>
</dbReference>
<evidence type="ECO:0000313" key="3">
    <source>
        <dbReference type="EMBL" id="ELZ89756.1"/>
    </source>
</evidence>
<feature type="transmembrane region" description="Helical" evidence="1">
    <location>
        <begin position="7"/>
        <end position="25"/>
    </location>
</feature>
<evidence type="ECO:0000313" key="4">
    <source>
        <dbReference type="Proteomes" id="UP000011508"/>
    </source>
</evidence>
<reference evidence="3 4" key="1">
    <citation type="journal article" date="2014" name="PLoS Genet.">
        <title>Phylogenetically driven sequencing of extremely halophilic archaea reveals strategies for static and dynamic osmo-response.</title>
        <authorList>
            <person name="Becker E.A."/>
            <person name="Seitzer P.M."/>
            <person name="Tritt A."/>
            <person name="Larsen D."/>
            <person name="Krusor M."/>
            <person name="Yao A.I."/>
            <person name="Wu D."/>
            <person name="Madern D."/>
            <person name="Eisen J.A."/>
            <person name="Darling A.E."/>
            <person name="Facciotti M.T."/>
        </authorList>
    </citation>
    <scope>NUCLEOTIDE SEQUENCE [LARGE SCALE GENOMIC DNA]</scope>
    <source>
        <strain evidence="3 4">ATCC BAA-897</strain>
    </source>
</reference>
<keyword evidence="1" id="KW-1133">Transmembrane helix</keyword>
<feature type="transmembrane region" description="Helical" evidence="1">
    <location>
        <begin position="85"/>
        <end position="104"/>
    </location>
</feature>
<feature type="transmembrane region" description="Helical" evidence="1">
    <location>
        <begin position="45"/>
        <end position="64"/>
    </location>
</feature>
<organism evidence="3 4">
    <name type="scientific">Haloferax sulfurifontis ATCC BAA-897</name>
    <dbReference type="NCBI Taxonomy" id="662480"/>
    <lineage>
        <taxon>Archaea</taxon>
        <taxon>Methanobacteriati</taxon>
        <taxon>Methanobacteriota</taxon>
        <taxon>Stenosarchaea group</taxon>
        <taxon>Halobacteria</taxon>
        <taxon>Halobacteriales</taxon>
        <taxon>Haloferacaceae</taxon>
        <taxon>Haloferax</taxon>
    </lineage>
</organism>
<protein>
    <recommendedName>
        <fullName evidence="2">DUF7978 domain-containing protein</fullName>
    </recommendedName>
</protein>
<keyword evidence="4" id="KW-1185">Reference proteome</keyword>
<name>M0HZ38_9EURY</name>
<evidence type="ECO:0000256" key="1">
    <source>
        <dbReference type="SAM" id="Phobius"/>
    </source>
</evidence>
<feature type="domain" description="DUF7978" evidence="2">
    <location>
        <begin position="4"/>
        <end position="154"/>
    </location>
</feature>
<keyword evidence="1" id="KW-0472">Membrane</keyword>
<accession>M0HZ38</accession>
<dbReference type="InterPro" id="IPR058284">
    <property type="entry name" value="DUF7978"/>
</dbReference>
<evidence type="ECO:0000259" key="2">
    <source>
        <dbReference type="Pfam" id="PF25933"/>
    </source>
</evidence>
<feature type="transmembrane region" description="Helical" evidence="1">
    <location>
        <begin position="199"/>
        <end position="217"/>
    </location>
</feature>
<dbReference type="Pfam" id="PF25933">
    <property type="entry name" value="DUF7978"/>
    <property type="match status" value="1"/>
</dbReference>
<feature type="transmembrane region" description="Helical" evidence="1">
    <location>
        <begin position="110"/>
        <end position="132"/>
    </location>
</feature>
<comment type="caution">
    <text evidence="3">The sequence shown here is derived from an EMBL/GenBank/DDBJ whole genome shotgun (WGS) entry which is preliminary data.</text>
</comment>
<sequence>MRVRQRQLLYGTVFGLATFLVGWLITYVLTPSDLLTEFPRWKVTLWVFLSAHFVSISGLQLGGLSSAFTQVDLITQIPTLRSLRVVPILLTALGGVMMVEAMNYTTRFKYLIQNSGALLTGYLAAGLLAFVISEAQPGVALIIVLAVLLAGGAYIGGTVTQRFTAGLPVFAVTSLGGVVLIGLLVVLGGLVVLQSIAPLVGVSLVGVTVGAVLAWTARNVPS</sequence>
<keyword evidence="1" id="KW-0812">Transmembrane</keyword>